<evidence type="ECO:0000313" key="2">
    <source>
        <dbReference type="Proteomes" id="UP001172645"/>
    </source>
</evidence>
<dbReference type="RefSeq" id="WP_285869525.1">
    <property type="nucleotide sequence ID" value="NZ_JARFYM010000011.1"/>
</dbReference>
<proteinExistence type="predicted"/>
<sequence>MKLIKAHVTNFRSVEDSEPFGIEQVTCLVGKNEAGKSALLLALAALNPHPSTPVVFDKERDYPRRHLTAYETRHNGRDAVAVETEWALDADDINAVAAVLGDGIMTSQTITVRRTYNSAGTIWTLDVDQKRVIDNLLASKGFDDAQLSALKIATSPAELAKKIEAIPELTEPQTKLVVWLKQQSTFLGAVRSCLEPHFPTFMYFSNYDRMEGAVQFELLQQLKASNQLQQDEYSGARLFLEFMEYAGVPLEDILKVTTYETFNAKLQGASNNITDQILEYWTQNPDLEVRVDVSPGKTGDRPPYNAGTVGRARIYNHLHRVDTPFSERSAGFVWFFSFLVKFAQVKASGRPVVLLLDEPGLTLHGKAQGDLLRYFDEKLAPYHQIIYSTHSPFMVAPDKLLSARVVEDVVDTSGPRRTSKGTKVRSDVLSKDPDTLFPLQGALGYEITQSLFVGKHTLLVEGASDILYLQALSDALKARKRSGLDPRWTLCPTGGIGNVKAFVSLFGGNKLDIAVLADQTKPDTKKIEELRRSQILQSGRVFTISDFTDKEESDIEDLFDPMLFASILNGCYNLTGTSKLTATSLDEADQATARLVKKAEAVFRVLPETVPMFDHFTPSAWLIRNLEILDGTGEEVESSLRRAEKLFQTLNGLLV</sequence>
<dbReference type="InterPro" id="IPR051396">
    <property type="entry name" value="Bact_Antivir_Def_Nuclease"/>
</dbReference>
<name>A0ABT7JVN5_9HYPH</name>
<accession>A0ABT7JVN5</accession>
<organism evidence="1 2">
    <name type="scientific">Rhizobium mayense</name>
    <dbReference type="NCBI Taxonomy" id="1312184"/>
    <lineage>
        <taxon>Bacteria</taxon>
        <taxon>Pseudomonadati</taxon>
        <taxon>Pseudomonadota</taxon>
        <taxon>Alphaproteobacteria</taxon>
        <taxon>Hyphomicrobiales</taxon>
        <taxon>Rhizobiaceae</taxon>
        <taxon>Rhizobium/Agrobacterium group</taxon>
        <taxon>Rhizobium</taxon>
    </lineage>
</organism>
<dbReference type="InterPro" id="IPR027417">
    <property type="entry name" value="P-loop_NTPase"/>
</dbReference>
<dbReference type="PANTHER" id="PTHR43581">
    <property type="entry name" value="ATP/GTP PHOSPHATASE"/>
    <property type="match status" value="1"/>
</dbReference>
<dbReference type="EMBL" id="JARFYM010000011">
    <property type="protein sequence ID" value="MDL2400401.1"/>
    <property type="molecule type" value="Genomic_DNA"/>
</dbReference>
<dbReference type="Proteomes" id="UP001172645">
    <property type="component" value="Unassembled WGS sequence"/>
</dbReference>
<dbReference type="SUPFAM" id="SSF52540">
    <property type="entry name" value="P-loop containing nucleoside triphosphate hydrolases"/>
    <property type="match status" value="1"/>
</dbReference>
<comment type="caution">
    <text evidence="1">The sequence shown here is derived from an EMBL/GenBank/DDBJ whole genome shotgun (WGS) entry which is preliminary data.</text>
</comment>
<dbReference type="Gene3D" id="3.40.50.300">
    <property type="entry name" value="P-loop containing nucleotide triphosphate hydrolases"/>
    <property type="match status" value="1"/>
</dbReference>
<reference evidence="1" key="1">
    <citation type="submission" date="2023-06" db="EMBL/GenBank/DDBJ databases">
        <title>Phylogenetic Diversity of Rhizobium strains.</title>
        <authorList>
            <person name="Moura F.T."/>
            <person name="Helene L.C.F."/>
            <person name="Hungria M."/>
        </authorList>
    </citation>
    <scope>NUCLEOTIDE SEQUENCE</scope>
    <source>
        <strain evidence="1">CCGE526</strain>
    </source>
</reference>
<keyword evidence="2" id="KW-1185">Reference proteome</keyword>
<dbReference type="PANTHER" id="PTHR43581:SF3">
    <property type="entry name" value="AAA+ ATPASE DOMAIN-CONTAINING PROTEIN"/>
    <property type="match status" value="1"/>
</dbReference>
<protein>
    <submittedName>
        <fullName evidence="1">AAA family ATPase</fullName>
    </submittedName>
</protein>
<evidence type="ECO:0000313" key="1">
    <source>
        <dbReference type="EMBL" id="MDL2400401.1"/>
    </source>
</evidence>
<gene>
    <name evidence="1" type="ORF">PY649_15965</name>
</gene>